<feature type="domain" description="TSEN34 N-terminal" evidence="7">
    <location>
        <begin position="15"/>
        <end position="80"/>
    </location>
</feature>
<evidence type="ECO:0000313" key="8">
    <source>
        <dbReference type="EMBL" id="CCE84014.1"/>
    </source>
</evidence>
<keyword evidence="3 4" id="KW-0456">Lyase</keyword>
<organism evidence="9 10">
    <name type="scientific">Pichia sorbitophila (strain ATCC MYA-4447 / BCRC 22081 / CBS 7064 / NBRC 10061 / NRRL Y-12695)</name>
    <name type="common">Hybrid yeast</name>
    <dbReference type="NCBI Taxonomy" id="559304"/>
    <lineage>
        <taxon>Eukaryota</taxon>
        <taxon>Fungi</taxon>
        <taxon>Dikarya</taxon>
        <taxon>Ascomycota</taxon>
        <taxon>Saccharomycotina</taxon>
        <taxon>Pichiomycetes</taxon>
        <taxon>Debaryomycetaceae</taxon>
        <taxon>Millerozyma</taxon>
    </lineage>
</organism>
<dbReference type="EMBL" id="FO082048">
    <property type="protein sequence ID" value="CCE85045.1"/>
    <property type="molecule type" value="Genomic_DNA"/>
</dbReference>
<dbReference type="CDD" id="cd22363">
    <property type="entry name" value="tRNA-intron_lyase_C"/>
    <property type="match status" value="1"/>
</dbReference>
<sequence length="261" mass="29079">MEVEGEETECSMILLPLIGDRVMIFDVEDVKKLRKLGILGVLTGTLPSAPQQNVFHGIPLELGIYEVIWLVENGYGTIVDSLKMHEEVEKQSKSEMSRQNRERVIGDFTHIPNSPAVNSVHSNDPVGAVGLREFIVSRCPTNEALRALLTDYFVFRSVRQNGYQVMPGLRFGGDMIAYPGDPLRYHSHLIVRPLRGPVNLLDIVAGGRLATGVKKVWVIGGLLQEDKTKIQEITIEEESIDQILESEVKPISFSIEWAGFG</sequence>
<evidence type="ECO:0000256" key="5">
    <source>
        <dbReference type="PIRSR" id="PIRSR017250-50"/>
    </source>
</evidence>
<keyword evidence="2 4" id="KW-0819">tRNA processing</keyword>
<dbReference type="InterPro" id="IPR011856">
    <property type="entry name" value="tRNA_endonuc-like_dom_sf"/>
</dbReference>
<protein>
    <recommendedName>
        <fullName evidence="4">tRNA-splicing endonuclease subunit Sen34</fullName>
        <ecNumber evidence="4">4.6.1.16</ecNumber>
    </recommendedName>
</protein>
<dbReference type="GO" id="GO:0000379">
    <property type="term" value="P:tRNA-type intron splice site recognition and cleavage"/>
    <property type="evidence" value="ECO:0007669"/>
    <property type="project" value="UniProtKB-UniRule"/>
</dbReference>
<dbReference type="EC" id="4.6.1.16" evidence="4"/>
<dbReference type="Proteomes" id="UP000005222">
    <property type="component" value="Chromosome K"/>
</dbReference>
<gene>
    <name evidence="9" type="primary">Piso0_004614</name>
    <name evidence="8" type="ORF">GNLVRS01_PISO0K20756g</name>
    <name evidence="9" type="ORF">GNLVRS01_PISO0L20757g</name>
</gene>
<evidence type="ECO:0000313" key="10">
    <source>
        <dbReference type="Proteomes" id="UP000005222"/>
    </source>
</evidence>
<dbReference type="Pfam" id="PF01974">
    <property type="entry name" value="tRNA_int_endo"/>
    <property type="match status" value="1"/>
</dbReference>
<evidence type="ECO:0000256" key="4">
    <source>
        <dbReference type="PIRNR" id="PIRNR017250"/>
    </source>
</evidence>
<dbReference type="EMBL" id="FO082049">
    <property type="protein sequence ID" value="CCE84014.1"/>
    <property type="molecule type" value="Genomic_DNA"/>
</dbReference>
<comment type="function">
    <text evidence="4">Constitutes one of the two catalytic subunit of the tRNA-splicing endonuclease complex, a complex responsible for identification and cleavage of the splice sites in pre-tRNA. It cleaves pre-tRNA at the 5'- and 3'-splice sites to release the intron. The products are an intron and two tRNA half-molecules bearing 2',3'-cyclic phosphate and 5'-OH termini. There are no conserved sequences at the splice sites, but the intron is invariably located at the same site in the gene, placing the splice sites an invariant distance from the constant structural features of the tRNA body.</text>
</comment>
<dbReference type="InterPro" id="IPR016690">
    <property type="entry name" value="TSEN34"/>
</dbReference>
<dbReference type="InterPro" id="IPR036167">
    <property type="entry name" value="tRNA_intron_Endo_cat-like_sf"/>
</dbReference>
<dbReference type="PANTHER" id="PTHR13070">
    <property type="entry name" value="TRNA-SPLICING ENDONUCLEASE SUBUNIT SEN34-RELATED"/>
    <property type="match status" value="1"/>
</dbReference>
<comment type="similarity">
    <text evidence="1 4">Belongs to the tRNA-intron endonuclease family.</text>
</comment>
<proteinExistence type="inferred from homology"/>
<dbReference type="Proteomes" id="UP000005222">
    <property type="component" value="Chromosome L"/>
</dbReference>
<evidence type="ECO:0000256" key="1">
    <source>
        <dbReference type="ARBA" id="ARBA00008078"/>
    </source>
</evidence>
<dbReference type="GO" id="GO:0000214">
    <property type="term" value="C:tRNA-intron endonuclease complex"/>
    <property type="evidence" value="ECO:0007669"/>
    <property type="project" value="UniProtKB-UniRule"/>
</dbReference>
<dbReference type="OrthoDB" id="48041at2759"/>
<name>G8Y5Y4_PICSO</name>
<evidence type="ECO:0000256" key="3">
    <source>
        <dbReference type="ARBA" id="ARBA00023239"/>
    </source>
</evidence>
<evidence type="ECO:0000259" key="7">
    <source>
        <dbReference type="Pfam" id="PF26577"/>
    </source>
</evidence>
<reference evidence="10" key="2">
    <citation type="journal article" date="2012" name="G3 (Bethesda)">
        <title>Pichia sorbitophila, an interspecies yeast hybrid reveals early steps of genome resolution following polyploidization.</title>
        <authorList>
            <person name="Leh Louis V."/>
            <person name="Despons L."/>
            <person name="Friedrich A."/>
            <person name="Martin T."/>
            <person name="Durrens P."/>
            <person name="Casaregola S."/>
            <person name="Neuveglise C."/>
            <person name="Fairhead C."/>
            <person name="Marck C."/>
            <person name="Cruz J.A."/>
            <person name="Straub M.L."/>
            <person name="Kugler V."/>
            <person name="Sacerdot C."/>
            <person name="Uzunov Z."/>
            <person name="Thierry A."/>
            <person name="Weiss S."/>
            <person name="Bleykasten C."/>
            <person name="De Montigny J."/>
            <person name="Jacques N."/>
            <person name="Jung P."/>
            <person name="Lemaire M."/>
            <person name="Mallet S."/>
            <person name="Morel G."/>
            <person name="Richard G.F."/>
            <person name="Sarkar A."/>
            <person name="Savel G."/>
            <person name="Schacherer J."/>
            <person name="Seret M.L."/>
            <person name="Talla E."/>
            <person name="Samson G."/>
            <person name="Jubin C."/>
            <person name="Poulain J."/>
            <person name="Vacherie B."/>
            <person name="Barbe V."/>
            <person name="Pelletier E."/>
            <person name="Sherman D.J."/>
            <person name="Westhof E."/>
            <person name="Weissenbach J."/>
            <person name="Baret P.V."/>
            <person name="Wincker P."/>
            <person name="Gaillardin C."/>
            <person name="Dujon B."/>
            <person name="Souciet J.L."/>
        </authorList>
    </citation>
    <scope>NUCLEOTIDE SEQUENCE [LARGE SCALE GENOMIC DNA]</scope>
    <source>
        <strain evidence="10">ATCC MYA-4447 / BCRC 22081 / CBS 7064 / NBRC 10061 / NRRL Y-12695</strain>
    </source>
</reference>
<dbReference type="GO" id="GO:0003676">
    <property type="term" value="F:nucleic acid binding"/>
    <property type="evidence" value="ECO:0007669"/>
    <property type="project" value="InterPro"/>
</dbReference>
<dbReference type="Gene3D" id="3.40.1170.20">
    <property type="entry name" value="tRNA intron endonuclease, N-terminal domain"/>
    <property type="match status" value="1"/>
</dbReference>
<dbReference type="SUPFAM" id="SSF53032">
    <property type="entry name" value="tRNA-intron endonuclease catalytic domain-like"/>
    <property type="match status" value="1"/>
</dbReference>
<dbReference type="InParanoid" id="G8Y5Y4"/>
<dbReference type="InterPro" id="IPR059049">
    <property type="entry name" value="TSEN34_N"/>
</dbReference>
<dbReference type="STRING" id="559304.G8Y5Y4"/>
<dbReference type="FunCoup" id="G8Y5Y4">
    <property type="interactions" value="238"/>
</dbReference>
<dbReference type="eggNOG" id="KOG4133">
    <property type="taxonomic scope" value="Eukaryota"/>
</dbReference>
<evidence type="ECO:0000313" key="9">
    <source>
        <dbReference type="EMBL" id="CCE85045.1"/>
    </source>
</evidence>
<feature type="active site" evidence="5">
    <location>
        <position position="186"/>
    </location>
</feature>
<dbReference type="GO" id="GO:0000213">
    <property type="term" value="F:tRNA-intron lyase activity"/>
    <property type="evidence" value="ECO:0007669"/>
    <property type="project" value="UniProtKB-UniRule"/>
</dbReference>
<evidence type="ECO:0000256" key="2">
    <source>
        <dbReference type="ARBA" id="ARBA00022694"/>
    </source>
</evidence>
<dbReference type="Gene3D" id="3.40.1350.10">
    <property type="match status" value="1"/>
</dbReference>
<feature type="active site" evidence="5">
    <location>
        <position position="178"/>
    </location>
</feature>
<dbReference type="PIRSF" id="PIRSF017250">
    <property type="entry name" value="tRNA_splic_SEN34"/>
    <property type="match status" value="1"/>
</dbReference>
<feature type="domain" description="tRNA intron endonuclease catalytic" evidence="6">
    <location>
        <begin position="150"/>
        <end position="226"/>
    </location>
</feature>
<dbReference type="PANTHER" id="PTHR13070:SF0">
    <property type="entry name" value="TRNA-SPLICING ENDONUCLEASE SUBUNIT SEN34"/>
    <property type="match status" value="1"/>
</dbReference>
<reference evidence="9" key="1">
    <citation type="submission" date="2011-10" db="EMBL/GenBank/DDBJ databases">
        <authorList>
            <person name="Genoscope - CEA"/>
        </authorList>
    </citation>
    <scope>NUCLEOTIDE SEQUENCE</scope>
</reference>
<dbReference type="Pfam" id="PF26577">
    <property type="entry name" value="TSEN34_N"/>
    <property type="match status" value="1"/>
</dbReference>
<evidence type="ECO:0000259" key="6">
    <source>
        <dbReference type="Pfam" id="PF01974"/>
    </source>
</evidence>
<dbReference type="InterPro" id="IPR006677">
    <property type="entry name" value="tRNA_intron_Endonuc_cat-like"/>
</dbReference>
<accession>G8Y5Y4</accession>
<keyword evidence="10" id="KW-1185">Reference proteome</keyword>
<feature type="active site" evidence="5">
    <location>
        <position position="215"/>
    </location>
</feature>
<dbReference type="HOGENOM" id="CLU_049366_1_0_1"/>
<dbReference type="AlphaFoldDB" id="G8Y5Y4"/>